<accession>A0A1L9PIL6</accession>
<dbReference type="Pfam" id="PF07690">
    <property type="entry name" value="MFS_1"/>
    <property type="match status" value="1"/>
</dbReference>
<evidence type="ECO:0000259" key="7">
    <source>
        <dbReference type="PROSITE" id="PS50850"/>
    </source>
</evidence>
<feature type="transmembrane region" description="Helical" evidence="6">
    <location>
        <begin position="95"/>
        <end position="117"/>
    </location>
</feature>
<dbReference type="Gene3D" id="1.20.1250.20">
    <property type="entry name" value="MFS general substrate transporter like domains"/>
    <property type="match status" value="1"/>
</dbReference>
<dbReference type="GO" id="GO:0005886">
    <property type="term" value="C:plasma membrane"/>
    <property type="evidence" value="ECO:0007669"/>
    <property type="project" value="TreeGrafter"/>
</dbReference>
<dbReference type="GO" id="GO:0022857">
    <property type="term" value="F:transmembrane transporter activity"/>
    <property type="evidence" value="ECO:0007669"/>
    <property type="project" value="InterPro"/>
</dbReference>
<evidence type="ECO:0000256" key="3">
    <source>
        <dbReference type="ARBA" id="ARBA00022989"/>
    </source>
</evidence>
<dbReference type="InterPro" id="IPR011701">
    <property type="entry name" value="MFS"/>
</dbReference>
<keyword evidence="9" id="KW-1185">Reference proteome</keyword>
<feature type="transmembrane region" description="Helical" evidence="6">
    <location>
        <begin position="210"/>
        <end position="233"/>
    </location>
</feature>
<evidence type="ECO:0000256" key="5">
    <source>
        <dbReference type="SAM" id="MobiDB-lite"/>
    </source>
</evidence>
<feature type="domain" description="Major facilitator superfamily (MFS) profile" evidence="7">
    <location>
        <begin position="59"/>
        <end position="484"/>
    </location>
</feature>
<keyword evidence="2 6" id="KW-0812">Transmembrane</keyword>
<sequence length="495" mass="54589">MDPEKSAISHEDISPGPVLKPDQTDKRTARDPHGFPLVPQPTEYKDDPLNWNPALKLSVVLQISWLALLGPLGAAAPNPAFVVMSEHFGLSVHEISYELMLFLLFGGIGPLAILPLANAYGRRPVYLLGNLLAAVTNIAAGYCDSWAGVMVTRVICGLASGSVMSIGAATICDLYFTHQRGVYMGIYTVCMTNGASIAPTLGGAVAESLGWRACFFIPGFIQLGSFLMTIFSLPETLYYTDRSVSPAHTEQTYLKNLLFKRNFHSSRPRLRDYTRPFEMLQYIAILFPALLYMTCFGYGSVLFALTGAKFFTEFYGFSTLQTGLMLSVPLLLGGIIGEFCAGWVTDWLSNRHAKRHSGERLPEARLTAIWGTLLVPIGIVLEGVCLEYSKDVHWVGSAFGMGMAHMGLQIATTTIYAYTTDCYKQYSAEISTVLNIFRQVFSCLVSFYALPLGESVGIKYAWLIFAVIEAVLLIPVAMLRYYGKNWRQLPSQSLE</sequence>
<dbReference type="GeneID" id="63723736"/>
<feature type="transmembrane region" description="Helical" evidence="6">
    <location>
        <begin position="462"/>
        <end position="482"/>
    </location>
</feature>
<evidence type="ECO:0000256" key="2">
    <source>
        <dbReference type="ARBA" id="ARBA00022692"/>
    </source>
</evidence>
<comment type="subcellular location">
    <subcellularLocation>
        <location evidence="1">Membrane</location>
        <topology evidence="1">Multi-pass membrane protein</topology>
    </subcellularLocation>
</comment>
<feature type="compositionally biased region" description="Basic and acidic residues" evidence="5">
    <location>
        <begin position="1"/>
        <end position="13"/>
    </location>
</feature>
<keyword evidence="4 6" id="KW-0472">Membrane</keyword>
<dbReference type="OrthoDB" id="2585655at2759"/>
<evidence type="ECO:0000256" key="4">
    <source>
        <dbReference type="ARBA" id="ARBA00023136"/>
    </source>
</evidence>
<evidence type="ECO:0000256" key="1">
    <source>
        <dbReference type="ARBA" id="ARBA00004141"/>
    </source>
</evidence>
<feature type="transmembrane region" description="Helical" evidence="6">
    <location>
        <begin position="183"/>
        <end position="204"/>
    </location>
</feature>
<dbReference type="InterPro" id="IPR020846">
    <property type="entry name" value="MFS_dom"/>
</dbReference>
<feature type="transmembrane region" description="Helical" evidence="6">
    <location>
        <begin position="124"/>
        <end position="142"/>
    </location>
</feature>
<feature type="region of interest" description="Disordered" evidence="5">
    <location>
        <begin position="1"/>
        <end position="39"/>
    </location>
</feature>
<dbReference type="InterPro" id="IPR036259">
    <property type="entry name" value="MFS_trans_sf"/>
</dbReference>
<dbReference type="VEuPathDB" id="FungiDB:ASPVEDRAFT_150135"/>
<evidence type="ECO:0000313" key="9">
    <source>
        <dbReference type="Proteomes" id="UP000184073"/>
    </source>
</evidence>
<reference evidence="9" key="1">
    <citation type="journal article" date="2017" name="Genome Biol.">
        <title>Comparative genomics reveals high biological diversity and specific adaptations in the industrially and medically important fungal genus Aspergillus.</title>
        <authorList>
            <person name="de Vries R.P."/>
            <person name="Riley R."/>
            <person name="Wiebenga A."/>
            <person name="Aguilar-Osorio G."/>
            <person name="Amillis S."/>
            <person name="Uchima C.A."/>
            <person name="Anderluh G."/>
            <person name="Asadollahi M."/>
            <person name="Askin M."/>
            <person name="Barry K."/>
            <person name="Battaglia E."/>
            <person name="Bayram O."/>
            <person name="Benocci T."/>
            <person name="Braus-Stromeyer S.A."/>
            <person name="Caldana C."/>
            <person name="Canovas D."/>
            <person name="Cerqueira G.C."/>
            <person name="Chen F."/>
            <person name="Chen W."/>
            <person name="Choi C."/>
            <person name="Clum A."/>
            <person name="Dos Santos R.A."/>
            <person name="Damasio A.R."/>
            <person name="Diallinas G."/>
            <person name="Emri T."/>
            <person name="Fekete E."/>
            <person name="Flipphi M."/>
            <person name="Freyberg S."/>
            <person name="Gallo A."/>
            <person name="Gournas C."/>
            <person name="Habgood R."/>
            <person name="Hainaut M."/>
            <person name="Harispe M.L."/>
            <person name="Henrissat B."/>
            <person name="Hilden K.S."/>
            <person name="Hope R."/>
            <person name="Hossain A."/>
            <person name="Karabika E."/>
            <person name="Karaffa L."/>
            <person name="Karanyi Z."/>
            <person name="Krasevec N."/>
            <person name="Kuo A."/>
            <person name="Kusch H."/>
            <person name="LaButti K."/>
            <person name="Lagendijk E.L."/>
            <person name="Lapidus A."/>
            <person name="Levasseur A."/>
            <person name="Lindquist E."/>
            <person name="Lipzen A."/>
            <person name="Logrieco A.F."/>
            <person name="MacCabe A."/>
            <person name="Maekelae M.R."/>
            <person name="Malavazi I."/>
            <person name="Melin P."/>
            <person name="Meyer V."/>
            <person name="Mielnichuk N."/>
            <person name="Miskei M."/>
            <person name="Molnar A.P."/>
            <person name="Mule G."/>
            <person name="Ngan C.Y."/>
            <person name="Orejas M."/>
            <person name="Orosz E."/>
            <person name="Ouedraogo J.P."/>
            <person name="Overkamp K.M."/>
            <person name="Park H.-S."/>
            <person name="Perrone G."/>
            <person name="Piumi F."/>
            <person name="Punt P.J."/>
            <person name="Ram A.F."/>
            <person name="Ramon A."/>
            <person name="Rauscher S."/>
            <person name="Record E."/>
            <person name="Riano-Pachon D.M."/>
            <person name="Robert V."/>
            <person name="Roehrig J."/>
            <person name="Ruller R."/>
            <person name="Salamov A."/>
            <person name="Salih N.S."/>
            <person name="Samson R.A."/>
            <person name="Sandor E."/>
            <person name="Sanguinetti M."/>
            <person name="Schuetze T."/>
            <person name="Sepcic K."/>
            <person name="Shelest E."/>
            <person name="Sherlock G."/>
            <person name="Sophianopoulou V."/>
            <person name="Squina F.M."/>
            <person name="Sun H."/>
            <person name="Susca A."/>
            <person name="Todd R.B."/>
            <person name="Tsang A."/>
            <person name="Unkles S.E."/>
            <person name="van de Wiele N."/>
            <person name="van Rossen-Uffink D."/>
            <person name="Oliveira J.V."/>
            <person name="Vesth T.C."/>
            <person name="Visser J."/>
            <person name="Yu J.-H."/>
            <person name="Zhou M."/>
            <person name="Andersen M.R."/>
            <person name="Archer D.B."/>
            <person name="Baker S.E."/>
            <person name="Benoit I."/>
            <person name="Brakhage A.A."/>
            <person name="Braus G.H."/>
            <person name="Fischer R."/>
            <person name="Frisvad J.C."/>
            <person name="Goldman G.H."/>
            <person name="Houbraken J."/>
            <person name="Oakley B."/>
            <person name="Pocsi I."/>
            <person name="Scazzocchio C."/>
            <person name="Seiboth B."/>
            <person name="vanKuyk P.A."/>
            <person name="Wortman J."/>
            <person name="Dyer P.S."/>
            <person name="Grigoriev I.V."/>
        </authorList>
    </citation>
    <scope>NUCLEOTIDE SEQUENCE [LARGE SCALE GENOMIC DNA]</scope>
    <source>
        <strain evidence="9">CBS 583.65</strain>
    </source>
</reference>
<feature type="transmembrane region" description="Helical" evidence="6">
    <location>
        <begin position="395"/>
        <end position="418"/>
    </location>
</feature>
<dbReference type="EMBL" id="KV878128">
    <property type="protein sequence ID" value="OJJ01303.1"/>
    <property type="molecule type" value="Genomic_DNA"/>
</dbReference>
<dbReference type="Proteomes" id="UP000184073">
    <property type="component" value="Unassembled WGS sequence"/>
</dbReference>
<feature type="transmembrane region" description="Helical" evidence="6">
    <location>
        <begin position="279"/>
        <end position="304"/>
    </location>
</feature>
<dbReference type="PANTHER" id="PTHR23502">
    <property type="entry name" value="MAJOR FACILITATOR SUPERFAMILY"/>
    <property type="match status" value="1"/>
</dbReference>
<dbReference type="PROSITE" id="PS50850">
    <property type="entry name" value="MFS"/>
    <property type="match status" value="1"/>
</dbReference>
<dbReference type="SUPFAM" id="SSF103473">
    <property type="entry name" value="MFS general substrate transporter"/>
    <property type="match status" value="1"/>
</dbReference>
<keyword evidence="3 6" id="KW-1133">Transmembrane helix</keyword>
<feature type="transmembrane region" description="Helical" evidence="6">
    <location>
        <begin position="324"/>
        <end position="345"/>
    </location>
</feature>
<dbReference type="RefSeq" id="XP_040667065.1">
    <property type="nucleotide sequence ID" value="XM_040808225.1"/>
</dbReference>
<name>A0A1L9PIL6_ASPVE</name>
<protein>
    <recommendedName>
        <fullName evidence="7">Major facilitator superfamily (MFS) profile domain-containing protein</fullName>
    </recommendedName>
</protein>
<gene>
    <name evidence="8" type="ORF">ASPVEDRAFT_150135</name>
</gene>
<feature type="transmembrane region" description="Helical" evidence="6">
    <location>
        <begin position="430"/>
        <end position="450"/>
    </location>
</feature>
<evidence type="ECO:0000313" key="8">
    <source>
        <dbReference type="EMBL" id="OJJ01303.1"/>
    </source>
</evidence>
<feature type="compositionally biased region" description="Basic and acidic residues" evidence="5">
    <location>
        <begin position="22"/>
        <end position="33"/>
    </location>
</feature>
<dbReference type="STRING" id="1036611.A0A1L9PIL6"/>
<feature type="transmembrane region" description="Helical" evidence="6">
    <location>
        <begin position="154"/>
        <end position="176"/>
    </location>
</feature>
<dbReference type="PANTHER" id="PTHR23502:SF181">
    <property type="entry name" value="MAJOR FACILITATOR SUPERFAMILY (MFS) PROFILE DOMAIN-CONTAINING PROTEIN"/>
    <property type="match status" value="1"/>
</dbReference>
<organism evidence="8 9">
    <name type="scientific">Aspergillus versicolor CBS 583.65</name>
    <dbReference type="NCBI Taxonomy" id="1036611"/>
    <lineage>
        <taxon>Eukaryota</taxon>
        <taxon>Fungi</taxon>
        <taxon>Dikarya</taxon>
        <taxon>Ascomycota</taxon>
        <taxon>Pezizomycotina</taxon>
        <taxon>Eurotiomycetes</taxon>
        <taxon>Eurotiomycetidae</taxon>
        <taxon>Eurotiales</taxon>
        <taxon>Aspergillaceae</taxon>
        <taxon>Aspergillus</taxon>
        <taxon>Aspergillus subgen. Nidulantes</taxon>
    </lineage>
</organism>
<proteinExistence type="predicted"/>
<feature type="transmembrane region" description="Helical" evidence="6">
    <location>
        <begin position="366"/>
        <end position="389"/>
    </location>
</feature>
<evidence type="ECO:0000256" key="6">
    <source>
        <dbReference type="SAM" id="Phobius"/>
    </source>
</evidence>
<dbReference type="AlphaFoldDB" id="A0A1L9PIL6"/>